<feature type="region of interest" description="Disordered" evidence="1">
    <location>
        <begin position="61"/>
        <end position="98"/>
    </location>
</feature>
<dbReference type="EMBL" id="MDED01000002">
    <property type="protein sequence ID" value="PPU78503.1"/>
    <property type="molecule type" value="Genomic_DNA"/>
</dbReference>
<gene>
    <name evidence="2" type="ORF">XcuCFBP2542_02125</name>
</gene>
<organism evidence="2 3">
    <name type="scientific">Xanthomonas cucurbitae</name>
    <dbReference type="NCBI Taxonomy" id="56453"/>
    <lineage>
        <taxon>Bacteria</taxon>
        <taxon>Pseudomonadati</taxon>
        <taxon>Pseudomonadota</taxon>
        <taxon>Gammaproteobacteria</taxon>
        <taxon>Lysobacterales</taxon>
        <taxon>Lysobacteraceae</taxon>
        <taxon>Xanthomonas</taxon>
    </lineage>
</organism>
<reference evidence="2 3" key="1">
    <citation type="submission" date="2016-08" db="EMBL/GenBank/DDBJ databases">
        <authorList>
            <person name="Seilhamer J.J."/>
        </authorList>
    </citation>
    <scope>NUCLEOTIDE SEQUENCE [LARGE SCALE GENOMIC DNA]</scope>
    <source>
        <strain evidence="2 3">CFBP2542</strain>
    </source>
</reference>
<sequence>MGWESGMGNRESGIGNRESGIGNRNSICGAAAGCNGGDGSLHCHDGDRPGGSVACARCTSRQRGAQRIGTRPAPNAVSMRTSSHFGPTLTSGKSPTAT</sequence>
<evidence type="ECO:0000313" key="2">
    <source>
        <dbReference type="EMBL" id="PPU78503.1"/>
    </source>
</evidence>
<name>A0A2S7DXE2_9XANT</name>
<protein>
    <submittedName>
        <fullName evidence="2">Uncharacterized protein</fullName>
    </submittedName>
</protein>
<dbReference type="AlphaFoldDB" id="A0A2S7DXE2"/>
<comment type="caution">
    <text evidence="2">The sequence shown here is derived from an EMBL/GenBank/DDBJ whole genome shotgun (WGS) entry which is preliminary data.</text>
</comment>
<evidence type="ECO:0000313" key="3">
    <source>
        <dbReference type="Proteomes" id="UP000239561"/>
    </source>
</evidence>
<feature type="region of interest" description="Disordered" evidence="1">
    <location>
        <begin position="1"/>
        <end position="22"/>
    </location>
</feature>
<evidence type="ECO:0000256" key="1">
    <source>
        <dbReference type="SAM" id="MobiDB-lite"/>
    </source>
</evidence>
<proteinExistence type="predicted"/>
<feature type="compositionally biased region" description="Polar residues" evidence="1">
    <location>
        <begin position="78"/>
        <end position="98"/>
    </location>
</feature>
<accession>A0A2S7DXE2</accession>
<dbReference type="Proteomes" id="UP000239561">
    <property type="component" value="Unassembled WGS sequence"/>
</dbReference>